<dbReference type="EMBL" id="JANPWB010000010">
    <property type="protein sequence ID" value="KAJ1137791.1"/>
    <property type="molecule type" value="Genomic_DNA"/>
</dbReference>
<dbReference type="InterPro" id="IPR036282">
    <property type="entry name" value="Glutathione-S-Trfase_C_sf"/>
</dbReference>
<reference evidence="9" key="1">
    <citation type="journal article" date="2022" name="bioRxiv">
        <title>Sequencing and chromosome-scale assembly of the giantPleurodeles waltlgenome.</title>
        <authorList>
            <person name="Brown T."/>
            <person name="Elewa A."/>
            <person name="Iarovenko S."/>
            <person name="Subramanian E."/>
            <person name="Araus A.J."/>
            <person name="Petzold A."/>
            <person name="Susuki M."/>
            <person name="Suzuki K.-i.T."/>
            <person name="Hayashi T."/>
            <person name="Toyoda A."/>
            <person name="Oliveira C."/>
            <person name="Osipova E."/>
            <person name="Leigh N.D."/>
            <person name="Simon A."/>
            <person name="Yun M.H."/>
        </authorList>
    </citation>
    <scope>NUCLEOTIDE SEQUENCE</scope>
    <source>
        <strain evidence="9">20211129_DDA</strain>
        <tissue evidence="9">Liver</tissue>
    </source>
</reference>
<evidence type="ECO:0000259" key="8">
    <source>
        <dbReference type="PROSITE" id="PS50405"/>
    </source>
</evidence>
<name>A0AAV7QBI9_PLEWA</name>
<dbReference type="InterPro" id="IPR050213">
    <property type="entry name" value="GST_superfamily"/>
</dbReference>
<gene>
    <name evidence="9" type="ORF">NDU88_004187</name>
</gene>
<dbReference type="InterPro" id="IPR010987">
    <property type="entry name" value="Glutathione-S-Trfase_C-like"/>
</dbReference>
<dbReference type="PROSITE" id="PS50405">
    <property type="entry name" value="GST_CTER"/>
    <property type="match status" value="1"/>
</dbReference>
<evidence type="ECO:0000259" key="7">
    <source>
        <dbReference type="PROSITE" id="PS50404"/>
    </source>
</evidence>
<evidence type="ECO:0000256" key="3">
    <source>
        <dbReference type="ARBA" id="ARBA00012452"/>
    </source>
</evidence>
<evidence type="ECO:0000256" key="4">
    <source>
        <dbReference type="ARBA" id="ARBA00022679"/>
    </source>
</evidence>
<accession>A0AAV7QBI9</accession>
<dbReference type="PANTHER" id="PTHR11571:SF222">
    <property type="entry name" value="GLUTATHIONE TRANSFERASE"/>
    <property type="match status" value="1"/>
</dbReference>
<dbReference type="GO" id="GO:0004364">
    <property type="term" value="F:glutathione transferase activity"/>
    <property type="evidence" value="ECO:0007669"/>
    <property type="project" value="UniProtKB-EC"/>
</dbReference>
<dbReference type="InterPro" id="IPR004045">
    <property type="entry name" value="Glutathione_S-Trfase_N"/>
</dbReference>
<dbReference type="CDD" id="cd03209">
    <property type="entry name" value="GST_C_Mu"/>
    <property type="match status" value="1"/>
</dbReference>
<dbReference type="Pfam" id="PF02798">
    <property type="entry name" value="GST_N"/>
    <property type="match status" value="1"/>
</dbReference>
<evidence type="ECO:0000256" key="2">
    <source>
        <dbReference type="ARBA" id="ARBA00005861"/>
    </source>
</evidence>
<dbReference type="Pfam" id="PF14497">
    <property type="entry name" value="GST_C_3"/>
    <property type="match status" value="1"/>
</dbReference>
<dbReference type="InterPro" id="IPR004046">
    <property type="entry name" value="GST_C"/>
</dbReference>
<dbReference type="CDD" id="cd03075">
    <property type="entry name" value="GST_N_Mu"/>
    <property type="match status" value="1"/>
</dbReference>
<evidence type="ECO:0000256" key="1">
    <source>
        <dbReference type="ARBA" id="ARBA00003701"/>
    </source>
</evidence>
<dbReference type="FunFam" id="1.20.1050.10:FF:000003">
    <property type="entry name" value="Glutathione S-transferase 2"/>
    <property type="match status" value="1"/>
</dbReference>
<dbReference type="Proteomes" id="UP001066276">
    <property type="component" value="Chromosome 6"/>
</dbReference>
<dbReference type="AlphaFoldDB" id="A0AAV7QBI9"/>
<dbReference type="PRINTS" id="PR01267">
    <property type="entry name" value="GSTRNSFRASEM"/>
</dbReference>
<dbReference type="Gene3D" id="1.20.1050.10">
    <property type="match status" value="1"/>
</dbReference>
<dbReference type="InterPro" id="IPR040079">
    <property type="entry name" value="Glutathione_S-Trfase"/>
</dbReference>
<evidence type="ECO:0000313" key="9">
    <source>
        <dbReference type="EMBL" id="KAJ1137791.1"/>
    </source>
</evidence>
<evidence type="ECO:0000256" key="5">
    <source>
        <dbReference type="ARBA" id="ARBA00047960"/>
    </source>
</evidence>
<feature type="domain" description="GST N-terminal" evidence="7">
    <location>
        <begin position="1"/>
        <end position="88"/>
    </location>
</feature>
<sequence length="219" mass="25564">MTMIFGYWDIRGLAHPIRLLLEYTGTSYEDKQYVCGPGPDYDRSQWLKKKETLGLDFPNLPYLIDGDVKLTQSNAILRYIGRKFNLCGVGETEMTRVDVLVNQVMDFRMGLVNIAYNPNFESLKCPYLEKLPDKLKQFSQFLGERKWFAGEKITIADFLMYDVLDQHRMLEATCLDSFPNLKTFMQQFEALEKIAAYMKSSRFIKTPINNRSAKWCNEK</sequence>
<dbReference type="GO" id="GO:0042802">
    <property type="term" value="F:identical protein binding"/>
    <property type="evidence" value="ECO:0007669"/>
    <property type="project" value="UniProtKB-ARBA"/>
</dbReference>
<comment type="caution">
    <text evidence="9">The sequence shown here is derived from an EMBL/GenBank/DDBJ whole genome shotgun (WGS) entry which is preliminary data.</text>
</comment>
<dbReference type="EC" id="2.5.1.18" evidence="3"/>
<dbReference type="GO" id="GO:0006749">
    <property type="term" value="P:glutathione metabolic process"/>
    <property type="evidence" value="ECO:0007669"/>
    <property type="project" value="TreeGrafter"/>
</dbReference>
<dbReference type="InterPro" id="IPR003081">
    <property type="entry name" value="GST_mu"/>
</dbReference>
<dbReference type="FunFam" id="3.40.30.10:FF:000019">
    <property type="entry name" value="Glutathione S-transferase Mu"/>
    <property type="match status" value="1"/>
</dbReference>
<dbReference type="SFLD" id="SFLDS00019">
    <property type="entry name" value="Glutathione_Transferase_(cytos"/>
    <property type="match status" value="1"/>
</dbReference>
<evidence type="ECO:0000256" key="6">
    <source>
        <dbReference type="ARBA" id="ARBA00081375"/>
    </source>
</evidence>
<comment type="function">
    <text evidence="1">Conjugation of reduced glutathione to a wide number of exogenous and endogenous hydrophobic electrophiles.</text>
</comment>
<comment type="similarity">
    <text evidence="2">Belongs to the GST superfamily. Mu family.</text>
</comment>
<proteinExistence type="inferred from homology"/>
<comment type="catalytic activity">
    <reaction evidence="5">
        <text>RX + glutathione = an S-substituted glutathione + a halide anion + H(+)</text>
        <dbReference type="Rhea" id="RHEA:16437"/>
        <dbReference type="ChEBI" id="CHEBI:15378"/>
        <dbReference type="ChEBI" id="CHEBI:16042"/>
        <dbReference type="ChEBI" id="CHEBI:17792"/>
        <dbReference type="ChEBI" id="CHEBI:57925"/>
        <dbReference type="ChEBI" id="CHEBI:90779"/>
        <dbReference type="EC" id="2.5.1.18"/>
    </reaction>
</comment>
<dbReference type="SFLD" id="SFLDG00363">
    <property type="entry name" value="AMPS_(cytGST):_Alpha-__Mu-__Pi"/>
    <property type="match status" value="1"/>
</dbReference>
<feature type="domain" description="GST C-terminal" evidence="8">
    <location>
        <begin position="90"/>
        <end position="208"/>
    </location>
</feature>
<keyword evidence="10" id="KW-1185">Reference proteome</keyword>
<organism evidence="9 10">
    <name type="scientific">Pleurodeles waltl</name>
    <name type="common">Iberian ribbed newt</name>
    <dbReference type="NCBI Taxonomy" id="8319"/>
    <lineage>
        <taxon>Eukaryota</taxon>
        <taxon>Metazoa</taxon>
        <taxon>Chordata</taxon>
        <taxon>Craniata</taxon>
        <taxon>Vertebrata</taxon>
        <taxon>Euteleostomi</taxon>
        <taxon>Amphibia</taxon>
        <taxon>Batrachia</taxon>
        <taxon>Caudata</taxon>
        <taxon>Salamandroidea</taxon>
        <taxon>Salamandridae</taxon>
        <taxon>Pleurodelinae</taxon>
        <taxon>Pleurodeles</taxon>
    </lineage>
</organism>
<evidence type="ECO:0000313" key="10">
    <source>
        <dbReference type="Proteomes" id="UP001066276"/>
    </source>
</evidence>
<dbReference type="Gene3D" id="3.40.30.10">
    <property type="entry name" value="Glutaredoxin"/>
    <property type="match status" value="1"/>
</dbReference>
<dbReference type="PROSITE" id="PS50404">
    <property type="entry name" value="GST_NTER"/>
    <property type="match status" value="1"/>
</dbReference>
<protein>
    <recommendedName>
        <fullName evidence="3">glutathione transferase</fullName>
        <ecNumber evidence="3">2.5.1.18</ecNumber>
    </recommendedName>
    <alternativeName>
        <fullName evidence="6">GST class-mu</fullName>
    </alternativeName>
</protein>
<keyword evidence="4" id="KW-0808">Transferase</keyword>
<dbReference type="SFLD" id="SFLDG01205">
    <property type="entry name" value="AMPS.1"/>
    <property type="match status" value="1"/>
</dbReference>
<dbReference type="SUPFAM" id="SSF52833">
    <property type="entry name" value="Thioredoxin-like"/>
    <property type="match status" value="1"/>
</dbReference>
<dbReference type="InterPro" id="IPR036249">
    <property type="entry name" value="Thioredoxin-like_sf"/>
</dbReference>
<dbReference type="SUPFAM" id="SSF47616">
    <property type="entry name" value="GST C-terminal domain-like"/>
    <property type="match status" value="1"/>
</dbReference>
<dbReference type="PANTHER" id="PTHR11571">
    <property type="entry name" value="GLUTATHIONE S-TRANSFERASE"/>
    <property type="match status" value="1"/>
</dbReference>